<gene>
    <name evidence="1" type="ORF">SDC9_111852</name>
</gene>
<dbReference type="AlphaFoldDB" id="A0A645BHL3"/>
<protein>
    <submittedName>
        <fullName evidence="1">Uncharacterized protein</fullName>
    </submittedName>
</protein>
<sequence>MNKYFGTELFILFGKSDNAERITAGFNIFGNIDCAEKLCISARISRCESYGFAV</sequence>
<evidence type="ECO:0000313" key="1">
    <source>
        <dbReference type="EMBL" id="MPM64960.1"/>
    </source>
</evidence>
<proteinExistence type="predicted"/>
<comment type="caution">
    <text evidence="1">The sequence shown here is derived from an EMBL/GenBank/DDBJ whole genome shotgun (WGS) entry which is preliminary data.</text>
</comment>
<name>A0A645BHL3_9ZZZZ</name>
<dbReference type="EMBL" id="VSSQ01020250">
    <property type="protein sequence ID" value="MPM64960.1"/>
    <property type="molecule type" value="Genomic_DNA"/>
</dbReference>
<reference evidence="1" key="1">
    <citation type="submission" date="2019-08" db="EMBL/GenBank/DDBJ databases">
        <authorList>
            <person name="Kucharzyk K."/>
            <person name="Murdoch R.W."/>
            <person name="Higgins S."/>
            <person name="Loffler F."/>
        </authorList>
    </citation>
    <scope>NUCLEOTIDE SEQUENCE</scope>
</reference>
<accession>A0A645BHL3</accession>
<organism evidence="1">
    <name type="scientific">bioreactor metagenome</name>
    <dbReference type="NCBI Taxonomy" id="1076179"/>
    <lineage>
        <taxon>unclassified sequences</taxon>
        <taxon>metagenomes</taxon>
        <taxon>ecological metagenomes</taxon>
    </lineage>
</organism>